<feature type="compositionally biased region" description="Low complexity" evidence="1">
    <location>
        <begin position="48"/>
        <end position="59"/>
    </location>
</feature>
<proteinExistence type="predicted"/>
<feature type="region of interest" description="Disordered" evidence="1">
    <location>
        <begin position="473"/>
        <end position="515"/>
    </location>
</feature>
<evidence type="ECO:0000313" key="2">
    <source>
        <dbReference type="EMBL" id="KAG2211140.1"/>
    </source>
</evidence>
<feature type="compositionally biased region" description="Polar residues" evidence="1">
    <location>
        <begin position="473"/>
        <end position="486"/>
    </location>
</feature>
<name>A0A8H7RIP8_9FUNG</name>
<feature type="compositionally biased region" description="Basic and acidic residues" evidence="1">
    <location>
        <begin position="255"/>
        <end position="280"/>
    </location>
</feature>
<comment type="caution">
    <text evidence="2">The sequence shown here is derived from an EMBL/GenBank/DDBJ whole genome shotgun (WGS) entry which is preliminary data.</text>
</comment>
<keyword evidence="3" id="KW-1185">Reference proteome</keyword>
<protein>
    <submittedName>
        <fullName evidence="2">Uncharacterized protein</fullName>
    </submittedName>
</protein>
<feature type="region of interest" description="Disordered" evidence="1">
    <location>
        <begin position="183"/>
        <end position="356"/>
    </location>
</feature>
<gene>
    <name evidence="2" type="ORF">INT46_004516</name>
</gene>
<accession>A0A8H7RIP8</accession>
<dbReference type="Proteomes" id="UP000650833">
    <property type="component" value="Unassembled WGS sequence"/>
</dbReference>
<organism evidence="2 3">
    <name type="scientific">Mucor plumbeus</name>
    <dbReference type="NCBI Taxonomy" id="97098"/>
    <lineage>
        <taxon>Eukaryota</taxon>
        <taxon>Fungi</taxon>
        <taxon>Fungi incertae sedis</taxon>
        <taxon>Mucoromycota</taxon>
        <taxon>Mucoromycotina</taxon>
        <taxon>Mucoromycetes</taxon>
        <taxon>Mucorales</taxon>
        <taxon>Mucorineae</taxon>
        <taxon>Mucoraceae</taxon>
        <taxon>Mucor</taxon>
    </lineage>
</organism>
<feature type="compositionally biased region" description="Low complexity" evidence="1">
    <location>
        <begin position="330"/>
        <end position="356"/>
    </location>
</feature>
<feature type="compositionally biased region" description="Low complexity" evidence="1">
    <location>
        <begin position="196"/>
        <end position="231"/>
    </location>
</feature>
<feature type="compositionally biased region" description="Basic and acidic residues" evidence="1">
    <location>
        <begin position="288"/>
        <end position="317"/>
    </location>
</feature>
<dbReference type="EMBL" id="JAEPRC010000070">
    <property type="protein sequence ID" value="KAG2211140.1"/>
    <property type="molecule type" value="Genomic_DNA"/>
</dbReference>
<reference evidence="2" key="1">
    <citation type="submission" date="2020-12" db="EMBL/GenBank/DDBJ databases">
        <title>Metabolic potential, ecology and presence of endohyphal bacteria is reflected in genomic diversity of Mucoromycotina.</title>
        <authorList>
            <person name="Muszewska A."/>
            <person name="Okrasinska A."/>
            <person name="Steczkiewicz K."/>
            <person name="Drgas O."/>
            <person name="Orlowska M."/>
            <person name="Perlinska-Lenart U."/>
            <person name="Aleksandrzak-Piekarczyk T."/>
            <person name="Szatraj K."/>
            <person name="Zielenkiewicz U."/>
            <person name="Pilsyk S."/>
            <person name="Malc E."/>
            <person name="Mieczkowski P."/>
            <person name="Kruszewska J.S."/>
            <person name="Biernat P."/>
            <person name="Pawlowska J."/>
        </authorList>
    </citation>
    <scope>NUCLEOTIDE SEQUENCE</scope>
    <source>
        <strain evidence="2">CBS 226.32</strain>
    </source>
</reference>
<feature type="region of interest" description="Disordered" evidence="1">
    <location>
        <begin position="95"/>
        <end position="139"/>
    </location>
</feature>
<feature type="region of interest" description="Disordered" evidence="1">
    <location>
        <begin position="24"/>
        <end position="75"/>
    </location>
</feature>
<evidence type="ECO:0000256" key="1">
    <source>
        <dbReference type="SAM" id="MobiDB-lite"/>
    </source>
</evidence>
<feature type="compositionally biased region" description="Acidic residues" evidence="1">
    <location>
        <begin position="34"/>
        <end position="43"/>
    </location>
</feature>
<dbReference type="AlphaFoldDB" id="A0A8H7RIP8"/>
<sequence length="515" mass="55825">MLAAIAFLMRCGNIKLAILPNIDADSNNNRETDIDINSDDATDNDIGSNSYSGSENSNKSNDRNSDNNDSNVNTGTGAIITFKNEANQRDDNDKININLTAGDDNASGAANVGQEGNEENAEKIDGTGHDSAGNNENLLENNEDNTIAYCTVNHNANAEDNTSVDNVESEIYVKKAVNYTGVQSDDAVGGEKDNNRNGSESNSNEETSNESNFKESGGNESNENDNNFDNKCNAGGSRKTVNKDNDSKQGGIKNKQTDSKNINEEIEEADRHSSSNDPKSKGKRRYNDHKQENKDCKKESNNPKIKYNDEEHKKHLQEGYYGLDTENRKSSSNNPNSSSSQQSKQKDSPNSLKFLSSSDSLDNILLPPTIFSKPPNAASPSGTYVSTIGTMSTSSYSSTFTSYPKNRQDASSKVFRILHLRSSGGSSSRSKSKSKYKEKAKIIISPGLAATLVTQNVQFLDNSKSQHISFSSLADSRTVSPSSADTSPKIRPISLLVESPTDAKLETSDKSMSST</sequence>
<evidence type="ECO:0000313" key="3">
    <source>
        <dbReference type="Proteomes" id="UP000650833"/>
    </source>
</evidence>